<protein>
    <submittedName>
        <fullName evidence="2">Uncharacterized protein</fullName>
    </submittedName>
</protein>
<feature type="region of interest" description="Disordered" evidence="1">
    <location>
        <begin position="223"/>
        <end position="243"/>
    </location>
</feature>
<evidence type="ECO:0000256" key="1">
    <source>
        <dbReference type="SAM" id="MobiDB-lite"/>
    </source>
</evidence>
<evidence type="ECO:0000313" key="3">
    <source>
        <dbReference type="Proteomes" id="UP001521184"/>
    </source>
</evidence>
<comment type="caution">
    <text evidence="2">The sequence shown here is derived from an EMBL/GenBank/DDBJ whole genome shotgun (WGS) entry which is preliminary data.</text>
</comment>
<reference evidence="2 3" key="1">
    <citation type="journal article" date="2023" name="Plant Dis.">
        <title>First Report of Diplodia intermedia Causing Canker and Dieback Diseases on Apple Trees in Canada.</title>
        <authorList>
            <person name="Ellouze W."/>
            <person name="Ilyukhin E."/>
            <person name="Sulman M."/>
            <person name="Ali S."/>
        </authorList>
    </citation>
    <scope>NUCLEOTIDE SEQUENCE [LARGE SCALE GENOMIC DNA]</scope>
    <source>
        <strain evidence="2 3">M45-28</strain>
    </source>
</reference>
<sequence length="243" mass="27713">MNPPRLDVQACRAYLYACANSLLANIATADLPTLAAIPDTAKLEQFTRDIVGLSESQIRPGMTQRVHNNEEFHPASIRMYVKNVLHQSADHLHRPATPENKRIVEFIWKECLSYIQAEDTAEEEQRRKQQAEQEAYDRQHAEEFRLNEVKRTWRSVELNFLAHLFADNPDLEFAAAARMVNRHYRGQMVDGVAFTERTADAVSYQVSHKNIMAVAKRIREKRQGLDDKVAGEGEAASPNLRSA</sequence>
<dbReference type="EMBL" id="JAKEKT020000077">
    <property type="protein sequence ID" value="KAL1638627.1"/>
    <property type="molecule type" value="Genomic_DNA"/>
</dbReference>
<organism evidence="2 3">
    <name type="scientific">Diplodia intermedia</name>
    <dbReference type="NCBI Taxonomy" id="856260"/>
    <lineage>
        <taxon>Eukaryota</taxon>
        <taxon>Fungi</taxon>
        <taxon>Dikarya</taxon>
        <taxon>Ascomycota</taxon>
        <taxon>Pezizomycotina</taxon>
        <taxon>Dothideomycetes</taxon>
        <taxon>Dothideomycetes incertae sedis</taxon>
        <taxon>Botryosphaeriales</taxon>
        <taxon>Botryosphaeriaceae</taxon>
        <taxon>Diplodia</taxon>
    </lineage>
</organism>
<accession>A0ABR3TGM6</accession>
<evidence type="ECO:0000313" key="2">
    <source>
        <dbReference type="EMBL" id="KAL1638627.1"/>
    </source>
</evidence>
<gene>
    <name evidence="2" type="ORF">SLS58_008745</name>
</gene>
<keyword evidence="3" id="KW-1185">Reference proteome</keyword>
<name>A0ABR3TGM6_9PEZI</name>
<dbReference type="Proteomes" id="UP001521184">
    <property type="component" value="Unassembled WGS sequence"/>
</dbReference>
<proteinExistence type="predicted"/>